<dbReference type="Proteomes" id="UP000299102">
    <property type="component" value="Unassembled WGS sequence"/>
</dbReference>
<dbReference type="AlphaFoldDB" id="A0A4C1U5Y4"/>
<proteinExistence type="predicted"/>
<gene>
    <name evidence="1" type="ORF">EVAR_16228_1</name>
</gene>
<organism evidence="1 2">
    <name type="scientific">Eumeta variegata</name>
    <name type="common">Bagworm moth</name>
    <name type="synonym">Eumeta japonica</name>
    <dbReference type="NCBI Taxonomy" id="151549"/>
    <lineage>
        <taxon>Eukaryota</taxon>
        <taxon>Metazoa</taxon>
        <taxon>Ecdysozoa</taxon>
        <taxon>Arthropoda</taxon>
        <taxon>Hexapoda</taxon>
        <taxon>Insecta</taxon>
        <taxon>Pterygota</taxon>
        <taxon>Neoptera</taxon>
        <taxon>Endopterygota</taxon>
        <taxon>Lepidoptera</taxon>
        <taxon>Glossata</taxon>
        <taxon>Ditrysia</taxon>
        <taxon>Tineoidea</taxon>
        <taxon>Psychidae</taxon>
        <taxon>Oiketicinae</taxon>
        <taxon>Eumeta</taxon>
    </lineage>
</organism>
<dbReference type="EMBL" id="BGZK01000131">
    <property type="protein sequence ID" value="GBP21680.1"/>
    <property type="molecule type" value="Genomic_DNA"/>
</dbReference>
<evidence type="ECO:0000313" key="1">
    <source>
        <dbReference type="EMBL" id="GBP21680.1"/>
    </source>
</evidence>
<keyword evidence="2" id="KW-1185">Reference proteome</keyword>
<comment type="caution">
    <text evidence="1">The sequence shown here is derived from an EMBL/GenBank/DDBJ whole genome shotgun (WGS) entry which is preliminary data.</text>
</comment>
<evidence type="ECO:0000313" key="2">
    <source>
        <dbReference type="Proteomes" id="UP000299102"/>
    </source>
</evidence>
<sequence length="160" mass="17658">MARWFDAEDAHAQLIYGARSLPQPPSSIIRPSGHENYDFNDMPVESMCFGCGENNIAFSDALAHSGRRNYSRNTFADITQMSGLIRGKRALRSSESRWSPPPIDTHNPRGVISVLPVVFFLNTPLLKFVGNSADERVTPVVMGRVTTFVADGTVSEARSE</sequence>
<reference evidence="1 2" key="1">
    <citation type="journal article" date="2019" name="Commun. Biol.">
        <title>The bagworm genome reveals a unique fibroin gene that provides high tensile strength.</title>
        <authorList>
            <person name="Kono N."/>
            <person name="Nakamura H."/>
            <person name="Ohtoshi R."/>
            <person name="Tomita M."/>
            <person name="Numata K."/>
            <person name="Arakawa K."/>
        </authorList>
    </citation>
    <scope>NUCLEOTIDE SEQUENCE [LARGE SCALE GENOMIC DNA]</scope>
</reference>
<name>A0A4C1U5Y4_EUMVA</name>
<protein>
    <submittedName>
        <fullName evidence="1">Uncharacterized protein</fullName>
    </submittedName>
</protein>
<accession>A0A4C1U5Y4</accession>